<evidence type="ECO:0000313" key="5">
    <source>
        <dbReference type="Proteomes" id="UP001174677"/>
    </source>
</evidence>
<evidence type="ECO:0000259" key="3">
    <source>
        <dbReference type="PROSITE" id="PS50157"/>
    </source>
</evidence>
<dbReference type="EMBL" id="JARPOI010000018">
    <property type="protein sequence ID" value="KAJ9135853.1"/>
    <property type="molecule type" value="Genomic_DNA"/>
</dbReference>
<dbReference type="InterPro" id="IPR013087">
    <property type="entry name" value="Znf_C2H2_type"/>
</dbReference>
<dbReference type="PROSITE" id="PS00028">
    <property type="entry name" value="ZINC_FINGER_C2H2_1"/>
    <property type="match status" value="1"/>
</dbReference>
<evidence type="ECO:0000256" key="2">
    <source>
        <dbReference type="SAM" id="MobiDB-lite"/>
    </source>
</evidence>
<evidence type="ECO:0000256" key="1">
    <source>
        <dbReference type="PROSITE-ProRule" id="PRU00042"/>
    </source>
</evidence>
<gene>
    <name evidence="4" type="ORF">P3X46_032981</name>
</gene>
<feature type="domain" description="C2H2-type" evidence="3">
    <location>
        <begin position="19"/>
        <end position="46"/>
    </location>
</feature>
<dbReference type="Proteomes" id="UP001174677">
    <property type="component" value="Chromosome 18"/>
</dbReference>
<proteinExistence type="predicted"/>
<sequence length="348" mass="38696">MNSLSVTGKENAKKHVDIHSCFYCKKVFSNHQALGGHLRVHQGEITSRKRWNSSGVSSNSIDITGTHVNPLTNLQPETSSGEARKILPFFNWEASPFGFYKRCYLHENSLANTSKFFGNNLANGESHLIMSPNLSSTSGSAEIHQPSCFIMTAITPFRNGTPSSNTFASPVAIGFPSDPSFCSGNSEVCHFNFDECRTWRDAIPFISENALQNLEYYYLSKFSYPAFSRTNAHPGLGSNQFSGFGFSAFPWAPCQCLGQKRADQCDRRNALNCEGNKRPYMSDFPGDAPMTHTSKRLKTSSPPPVQTKKPWKKELLFFRDLELSFSGLGTSSDAEQEVQVDLDLSLHL</sequence>
<dbReference type="SUPFAM" id="SSF57667">
    <property type="entry name" value="beta-beta-alpha zinc fingers"/>
    <property type="match status" value="1"/>
</dbReference>
<name>A0ABQ9KF06_HEVBR</name>
<keyword evidence="5" id="KW-1185">Reference proteome</keyword>
<protein>
    <recommendedName>
        <fullName evidence="3">C2H2-type domain-containing protein</fullName>
    </recommendedName>
</protein>
<accession>A0ABQ9KF06</accession>
<keyword evidence="1" id="KW-0862">Zinc</keyword>
<dbReference type="InterPro" id="IPR036236">
    <property type="entry name" value="Znf_C2H2_sf"/>
</dbReference>
<dbReference type="PROSITE" id="PS50157">
    <property type="entry name" value="ZINC_FINGER_C2H2_2"/>
    <property type="match status" value="1"/>
</dbReference>
<feature type="region of interest" description="Disordered" evidence="2">
    <location>
        <begin position="282"/>
        <end position="307"/>
    </location>
</feature>
<evidence type="ECO:0000313" key="4">
    <source>
        <dbReference type="EMBL" id="KAJ9135853.1"/>
    </source>
</evidence>
<comment type="caution">
    <text evidence="4">The sequence shown here is derived from an EMBL/GenBank/DDBJ whole genome shotgun (WGS) entry which is preliminary data.</text>
</comment>
<reference evidence="4 5" key="1">
    <citation type="journal article" date="2023" name="Plant Biotechnol. J.">
        <title>Chromosome-level wild Hevea brasiliensis genome provides new tools for genomic-assisted breeding and valuable loci to elevate rubber yield.</title>
        <authorList>
            <person name="Cheng H."/>
            <person name="Song X."/>
            <person name="Hu Y."/>
            <person name="Wu T."/>
            <person name="Yang Q."/>
            <person name="An Z."/>
            <person name="Feng S."/>
            <person name="Deng Z."/>
            <person name="Wu W."/>
            <person name="Zeng X."/>
            <person name="Tu M."/>
            <person name="Wang X."/>
            <person name="Huang H."/>
        </authorList>
    </citation>
    <scope>NUCLEOTIDE SEQUENCE [LARGE SCALE GENOMIC DNA]</scope>
    <source>
        <strain evidence="4">MT/VB/25A 57/8</strain>
    </source>
</reference>
<keyword evidence="1" id="KW-0863">Zinc-finger</keyword>
<organism evidence="4 5">
    <name type="scientific">Hevea brasiliensis</name>
    <name type="common">Para rubber tree</name>
    <name type="synonym">Siphonia brasiliensis</name>
    <dbReference type="NCBI Taxonomy" id="3981"/>
    <lineage>
        <taxon>Eukaryota</taxon>
        <taxon>Viridiplantae</taxon>
        <taxon>Streptophyta</taxon>
        <taxon>Embryophyta</taxon>
        <taxon>Tracheophyta</taxon>
        <taxon>Spermatophyta</taxon>
        <taxon>Magnoliopsida</taxon>
        <taxon>eudicotyledons</taxon>
        <taxon>Gunneridae</taxon>
        <taxon>Pentapetalae</taxon>
        <taxon>rosids</taxon>
        <taxon>fabids</taxon>
        <taxon>Malpighiales</taxon>
        <taxon>Euphorbiaceae</taxon>
        <taxon>Crotonoideae</taxon>
        <taxon>Micrandreae</taxon>
        <taxon>Hevea</taxon>
    </lineage>
</organism>
<keyword evidence="1" id="KW-0479">Metal-binding</keyword>
<dbReference type="Gene3D" id="3.30.160.60">
    <property type="entry name" value="Classic Zinc Finger"/>
    <property type="match status" value="1"/>
</dbReference>